<keyword evidence="2" id="KW-1185">Reference proteome</keyword>
<gene>
    <name evidence="1" type="ORF">V6N11_047049</name>
</gene>
<proteinExistence type="predicted"/>
<evidence type="ECO:0000313" key="2">
    <source>
        <dbReference type="Proteomes" id="UP001396334"/>
    </source>
</evidence>
<reference evidence="1 2" key="1">
    <citation type="journal article" date="2024" name="G3 (Bethesda)">
        <title>Genome assembly of Hibiscus sabdariffa L. provides insights into metabolisms of medicinal natural products.</title>
        <authorList>
            <person name="Kim T."/>
        </authorList>
    </citation>
    <scope>NUCLEOTIDE SEQUENCE [LARGE SCALE GENOMIC DNA]</scope>
    <source>
        <strain evidence="1">TK-2024</strain>
        <tissue evidence="1">Old leaves</tissue>
    </source>
</reference>
<dbReference type="Proteomes" id="UP001396334">
    <property type="component" value="Unassembled WGS sequence"/>
</dbReference>
<organism evidence="1 2">
    <name type="scientific">Hibiscus sabdariffa</name>
    <name type="common">roselle</name>
    <dbReference type="NCBI Taxonomy" id="183260"/>
    <lineage>
        <taxon>Eukaryota</taxon>
        <taxon>Viridiplantae</taxon>
        <taxon>Streptophyta</taxon>
        <taxon>Embryophyta</taxon>
        <taxon>Tracheophyta</taxon>
        <taxon>Spermatophyta</taxon>
        <taxon>Magnoliopsida</taxon>
        <taxon>eudicotyledons</taxon>
        <taxon>Gunneridae</taxon>
        <taxon>Pentapetalae</taxon>
        <taxon>rosids</taxon>
        <taxon>malvids</taxon>
        <taxon>Malvales</taxon>
        <taxon>Malvaceae</taxon>
        <taxon>Malvoideae</taxon>
        <taxon>Hibiscus</taxon>
    </lineage>
</organism>
<comment type="caution">
    <text evidence="1">The sequence shown here is derived from an EMBL/GenBank/DDBJ whole genome shotgun (WGS) entry which is preliminary data.</text>
</comment>
<evidence type="ECO:0008006" key="3">
    <source>
        <dbReference type="Google" id="ProtNLM"/>
    </source>
</evidence>
<name>A0ABR1ZQB6_9ROSI</name>
<protein>
    <recommendedName>
        <fullName evidence="3">RNase H type-1 domain-containing protein</fullName>
    </recommendedName>
</protein>
<evidence type="ECO:0000313" key="1">
    <source>
        <dbReference type="EMBL" id="KAK8482818.1"/>
    </source>
</evidence>
<dbReference type="EMBL" id="JBBPBN010000735">
    <property type="protein sequence ID" value="KAK8482818.1"/>
    <property type="molecule type" value="Genomic_DNA"/>
</dbReference>
<accession>A0ABR1ZQB6</accession>
<sequence length="112" mass="12856">MVYVTCIAWKVETIDHVLRSCPKAMQVWQQLIHYEIWQDFMSCKSSALSGHTIVDSIKSLLQLDWKISPQHISRSQNRVADALIVTAQGKPVGEWIYDAPPAYVKDMLQHEC</sequence>